<sequence length="512" mass="54506">MLTFVHEAVEEAARRYPTTVAVAAGTGPPVTYRELLRAVHALAGTLRDRVNPGGRVAVVSRKAPETVVAMLATLHAGMSYVPVDPAAPRQRRDFILDQAACELMLADPADAAADRVDLPVLDPAVDPRSGAGTGAGAGVPARLCPDDEAYVLYTSGSTGDPKGVVITHRNAAAFVRWARRALPLAVGDQVAVHAPLHFDLPVYDLYVGLAGGATLHLVPERTALFPQALQRFLTGRRISHLYAVPSALTALLNRSGLRRDGLPALRRLLYAGEEFRPHALAALMAAVPQATVENLYGPIETNVVTRWRVTGPPDDRVPLGRPVDGVTLALLADDGTASEHAPGEGEIVVAGDCVTPGYLGRPDLTARSKVELCTESGTRRFYRTGDHARRDDDGVLHLLGRRDGLVKTRGYRVELGEIEARIGGHPAVAEVAVVAEPDPELTHRLSALVVPADDRAPDAELVAELLRHCRERLPGYMVPGAVRVVSALPRTSTGKIARARLADLLAVPGAQS</sequence>
<dbReference type="InterPro" id="IPR020845">
    <property type="entry name" value="AMP-binding_CS"/>
</dbReference>
<dbReference type="NCBIfam" id="TIGR01733">
    <property type="entry name" value="AA-adenyl-dom"/>
    <property type="match status" value="1"/>
</dbReference>
<proteinExistence type="predicted"/>
<dbReference type="CDD" id="cd05930">
    <property type="entry name" value="A_NRPS"/>
    <property type="match status" value="1"/>
</dbReference>
<keyword evidence="4" id="KW-1185">Reference proteome</keyword>
<evidence type="ECO:0000313" key="3">
    <source>
        <dbReference type="EMBL" id="MBO4204635.1"/>
    </source>
</evidence>
<organism evidence="3 4">
    <name type="scientific">Micromonospora echinofusca</name>
    <dbReference type="NCBI Taxonomy" id="47858"/>
    <lineage>
        <taxon>Bacteria</taxon>
        <taxon>Bacillati</taxon>
        <taxon>Actinomycetota</taxon>
        <taxon>Actinomycetes</taxon>
        <taxon>Micromonosporales</taxon>
        <taxon>Micromonosporaceae</taxon>
        <taxon>Micromonospora</taxon>
    </lineage>
</organism>
<dbReference type="InterPro" id="IPR010071">
    <property type="entry name" value="AA_adenyl_dom"/>
</dbReference>
<dbReference type="SUPFAM" id="SSF56801">
    <property type="entry name" value="Acetyl-CoA synthetase-like"/>
    <property type="match status" value="1"/>
</dbReference>
<dbReference type="Gene3D" id="3.30.300.30">
    <property type="match status" value="1"/>
</dbReference>
<dbReference type="InterPro" id="IPR045851">
    <property type="entry name" value="AMP-bd_C_sf"/>
</dbReference>
<dbReference type="Pfam" id="PF00501">
    <property type="entry name" value="AMP-binding"/>
    <property type="match status" value="1"/>
</dbReference>
<dbReference type="PANTHER" id="PTHR45527:SF1">
    <property type="entry name" value="FATTY ACID SYNTHASE"/>
    <property type="match status" value="1"/>
</dbReference>
<dbReference type="Proteomes" id="UP000823521">
    <property type="component" value="Unassembled WGS sequence"/>
</dbReference>
<evidence type="ECO:0000259" key="1">
    <source>
        <dbReference type="Pfam" id="PF00501"/>
    </source>
</evidence>
<dbReference type="EMBL" id="WVUH01000003">
    <property type="protein sequence ID" value="MBO4204635.1"/>
    <property type="molecule type" value="Genomic_DNA"/>
</dbReference>
<evidence type="ECO:0000259" key="2">
    <source>
        <dbReference type="Pfam" id="PF13193"/>
    </source>
</evidence>
<dbReference type="InterPro" id="IPR025110">
    <property type="entry name" value="AMP-bd_C"/>
</dbReference>
<name>A0ABS3VJD4_MICEH</name>
<accession>A0ABS3VJD4</accession>
<dbReference type="InterPro" id="IPR042099">
    <property type="entry name" value="ANL_N_sf"/>
</dbReference>
<dbReference type="PANTHER" id="PTHR45527">
    <property type="entry name" value="NONRIBOSOMAL PEPTIDE SYNTHETASE"/>
    <property type="match status" value="1"/>
</dbReference>
<dbReference type="InterPro" id="IPR020459">
    <property type="entry name" value="AMP-binding"/>
</dbReference>
<feature type="domain" description="AMP-binding enzyme C-terminal" evidence="2">
    <location>
        <begin position="417"/>
        <end position="495"/>
    </location>
</feature>
<reference evidence="3 4" key="1">
    <citation type="submission" date="2019-12" db="EMBL/GenBank/DDBJ databases">
        <title>Whole genome sequencing of endophytic Actinobacterium Micromonospora sp. MPMI6T.</title>
        <authorList>
            <person name="Evv R."/>
            <person name="Podile A.R."/>
        </authorList>
    </citation>
    <scope>NUCLEOTIDE SEQUENCE [LARGE SCALE GENOMIC DNA]</scope>
    <source>
        <strain evidence="3 4">MPMI6</strain>
    </source>
</reference>
<feature type="domain" description="AMP-dependent synthetase/ligase" evidence="1">
    <location>
        <begin position="10"/>
        <end position="359"/>
    </location>
</feature>
<gene>
    <name evidence="3" type="ORF">GSF22_01205</name>
</gene>
<protein>
    <submittedName>
        <fullName evidence="3">Amino acid adenylation domain-containing protein</fullName>
    </submittedName>
</protein>
<dbReference type="PROSITE" id="PS00455">
    <property type="entry name" value="AMP_BINDING"/>
    <property type="match status" value="1"/>
</dbReference>
<dbReference type="InterPro" id="IPR000873">
    <property type="entry name" value="AMP-dep_synth/lig_dom"/>
</dbReference>
<dbReference type="PRINTS" id="PR00154">
    <property type="entry name" value="AMPBINDING"/>
</dbReference>
<dbReference type="Pfam" id="PF13193">
    <property type="entry name" value="AMP-binding_C"/>
    <property type="match status" value="1"/>
</dbReference>
<evidence type="ECO:0000313" key="4">
    <source>
        <dbReference type="Proteomes" id="UP000823521"/>
    </source>
</evidence>
<comment type="caution">
    <text evidence="3">The sequence shown here is derived from an EMBL/GenBank/DDBJ whole genome shotgun (WGS) entry which is preliminary data.</text>
</comment>
<dbReference type="RefSeq" id="WP_208810794.1">
    <property type="nucleotide sequence ID" value="NZ_WVUH01000003.1"/>
</dbReference>
<dbReference type="Gene3D" id="3.40.50.12780">
    <property type="entry name" value="N-terminal domain of ligase-like"/>
    <property type="match status" value="1"/>
</dbReference>